<dbReference type="InterPro" id="IPR036291">
    <property type="entry name" value="NAD(P)-bd_dom_sf"/>
</dbReference>
<dbReference type="GO" id="GO:0008206">
    <property type="term" value="P:bile acid metabolic process"/>
    <property type="evidence" value="ECO:0007669"/>
    <property type="project" value="UniProtKB-ARBA"/>
</dbReference>
<accession>A0A0X8FC13</accession>
<reference evidence="5 7" key="3">
    <citation type="submission" date="2017-12" db="EMBL/GenBank/DDBJ databases">
        <title>Phylogenetic diversity of female urinary microbiome.</title>
        <authorList>
            <person name="Thomas-White K."/>
            <person name="Wolfe A.J."/>
        </authorList>
    </citation>
    <scope>NUCLEOTIDE SEQUENCE [LARGE SCALE GENOMIC DNA]</scope>
    <source>
        <strain evidence="5 7">UMB0139</strain>
    </source>
</reference>
<dbReference type="CDD" id="cd05233">
    <property type="entry name" value="SDR_c"/>
    <property type="match status" value="1"/>
</dbReference>
<keyword evidence="6" id="KW-1185">Reference proteome</keyword>
<dbReference type="OrthoDB" id="9803333at2"/>
<dbReference type="Gene3D" id="3.40.50.720">
    <property type="entry name" value="NAD(P)-binding Rossmann-like Domain"/>
    <property type="match status" value="1"/>
</dbReference>
<dbReference type="InterPro" id="IPR002347">
    <property type="entry name" value="SDR_fam"/>
</dbReference>
<reference evidence="6" key="2">
    <citation type="submission" date="2016-01" db="EMBL/GenBank/DDBJ databases">
        <title>Six Aerococcus type strain genome sequencing and assembly using PacBio and Illumina Hiseq.</title>
        <authorList>
            <person name="Carkaci D."/>
            <person name="Dargis R."/>
            <person name="Nielsen X.C."/>
            <person name="Skovgaard O."/>
            <person name="Fuursted K."/>
            <person name="Christensen J.J."/>
        </authorList>
    </citation>
    <scope>NUCLEOTIDE SEQUENCE [LARGE SCALE GENOMIC DNA]</scope>
    <source>
        <strain evidence="6">CCUG43001</strain>
    </source>
</reference>
<evidence type="ECO:0000313" key="7">
    <source>
        <dbReference type="Proteomes" id="UP000234239"/>
    </source>
</evidence>
<organism evidence="4 6">
    <name type="scientific">Aerococcus sanguinicola</name>
    <dbReference type="NCBI Taxonomy" id="119206"/>
    <lineage>
        <taxon>Bacteria</taxon>
        <taxon>Bacillati</taxon>
        <taxon>Bacillota</taxon>
        <taxon>Bacilli</taxon>
        <taxon>Lactobacillales</taxon>
        <taxon>Aerococcaceae</taxon>
        <taxon>Aerococcus</taxon>
    </lineage>
</organism>
<dbReference type="InterPro" id="IPR050259">
    <property type="entry name" value="SDR"/>
</dbReference>
<protein>
    <submittedName>
        <fullName evidence="4">3-hydroxybutyrate dehydrogenase</fullName>
    </submittedName>
    <submittedName>
        <fullName evidence="5">KR domain-containing protein</fullName>
        <ecNumber evidence="5">1.1.1.30</ecNumber>
    </submittedName>
</protein>
<dbReference type="RefSeq" id="WP_067975474.1">
    <property type="nucleotide sequence ID" value="NZ_CAJHKM010000002.1"/>
</dbReference>
<dbReference type="SUPFAM" id="SSF51735">
    <property type="entry name" value="NAD(P)-binding Rossmann-fold domains"/>
    <property type="match status" value="1"/>
</dbReference>
<dbReference type="Proteomes" id="UP000069912">
    <property type="component" value="Chromosome"/>
</dbReference>
<sequence>MSERTVVVTGAAQGIGYAIAEHFVKAGDWVAILDLNQEAAEEAAQALGQAQGYGVDVSKEDRVKAVMEEIVDQRGAIDVLVNNAGMQYISSVEDFPYEKFQQVFNVIMGGTFLCTKYALPSMKAQSKGRIITISSGHGRRPDKYKSAYCAAKSAQIGFSNVVAKEYAQDGITANCVLPGPTHTKLIDNQLAKLAEEDGTSEDEALKTHIIGGQWLGRLLEADEIASAVYFLASDAAAAITGEALGVTGGEG</sequence>
<dbReference type="EMBL" id="CP014160">
    <property type="protein sequence ID" value="AMB94547.1"/>
    <property type="molecule type" value="Genomic_DNA"/>
</dbReference>
<dbReference type="GeneID" id="92903846"/>
<dbReference type="EC" id="1.1.1.30" evidence="5"/>
<keyword evidence="2 5" id="KW-0560">Oxidoreductase</keyword>
<name>A0A0X8FC13_9LACT</name>
<dbReference type="PANTHER" id="PTHR42879:SF2">
    <property type="entry name" value="3-OXOACYL-[ACYL-CARRIER-PROTEIN] REDUCTASE FABG"/>
    <property type="match status" value="1"/>
</dbReference>
<evidence type="ECO:0000256" key="1">
    <source>
        <dbReference type="ARBA" id="ARBA00006484"/>
    </source>
</evidence>
<evidence type="ECO:0000313" key="5">
    <source>
        <dbReference type="EMBL" id="PKZ23457.1"/>
    </source>
</evidence>
<evidence type="ECO:0000313" key="4">
    <source>
        <dbReference type="EMBL" id="AMB94547.1"/>
    </source>
</evidence>
<evidence type="ECO:0000256" key="3">
    <source>
        <dbReference type="RuleBase" id="RU000363"/>
    </source>
</evidence>
<proteinExistence type="inferred from homology"/>
<dbReference type="PANTHER" id="PTHR42879">
    <property type="entry name" value="3-OXOACYL-(ACYL-CARRIER-PROTEIN) REDUCTASE"/>
    <property type="match status" value="1"/>
</dbReference>
<evidence type="ECO:0000256" key="2">
    <source>
        <dbReference type="ARBA" id="ARBA00023002"/>
    </source>
</evidence>
<dbReference type="FunFam" id="3.40.50.720:FF:000084">
    <property type="entry name" value="Short-chain dehydrogenase reductase"/>
    <property type="match status" value="1"/>
</dbReference>
<dbReference type="PRINTS" id="PR00080">
    <property type="entry name" value="SDRFAMILY"/>
</dbReference>
<dbReference type="AlphaFoldDB" id="A0A0X8FC13"/>
<dbReference type="Proteomes" id="UP000234239">
    <property type="component" value="Unassembled WGS sequence"/>
</dbReference>
<evidence type="ECO:0000313" key="6">
    <source>
        <dbReference type="Proteomes" id="UP000069912"/>
    </source>
</evidence>
<dbReference type="Pfam" id="PF00106">
    <property type="entry name" value="adh_short"/>
    <property type="match status" value="1"/>
</dbReference>
<comment type="similarity">
    <text evidence="1 3">Belongs to the short-chain dehydrogenases/reductases (SDR) family.</text>
</comment>
<reference evidence="4 6" key="1">
    <citation type="journal article" date="2016" name="Genome Announc.">
        <title>Complete Genome Sequences of Aerococcus christensenii CCUG 28831T, Aerococcus sanguinicola CCUG 43001T, Aerococcus urinae CCUG 36881T, Aerococcus urinaeequi CCUG 28094T, Aerococcus urinaehominis CCUG 42038 BT, and Aerococcus viridans CCUG 4311T.</title>
        <authorList>
            <person name="Carkaci D."/>
            <person name="Dargis R."/>
            <person name="Nielsen X.C."/>
            <person name="Skovgaard O."/>
            <person name="Fuursted K."/>
            <person name="Christensen J.J."/>
        </authorList>
    </citation>
    <scope>NUCLEOTIDE SEQUENCE [LARGE SCALE GENOMIC DNA]</scope>
    <source>
        <strain evidence="4 6">CCUG43001</strain>
    </source>
</reference>
<dbReference type="EMBL" id="PKGY01000001">
    <property type="protein sequence ID" value="PKZ23457.1"/>
    <property type="molecule type" value="Genomic_DNA"/>
</dbReference>
<dbReference type="KEGG" id="asan:AWM72_07180"/>
<dbReference type="PRINTS" id="PR00081">
    <property type="entry name" value="GDHRDH"/>
</dbReference>
<dbReference type="GO" id="GO:0003858">
    <property type="term" value="F:3-hydroxybutyrate dehydrogenase activity"/>
    <property type="evidence" value="ECO:0007669"/>
    <property type="project" value="UniProtKB-EC"/>
</dbReference>
<gene>
    <name evidence="4" type="ORF">AWM72_07180</name>
    <name evidence="5" type="ORF">CYJ28_02575</name>
</gene>